<comment type="caution">
    <text evidence="12">The sequence shown here is derived from an EMBL/GenBank/DDBJ whole genome shotgun (WGS) entry which is preliminary data.</text>
</comment>
<dbReference type="GO" id="GO:0016787">
    <property type="term" value="F:hydrolase activity"/>
    <property type="evidence" value="ECO:0007669"/>
    <property type="project" value="UniProtKB-KW"/>
</dbReference>
<dbReference type="InterPro" id="IPR003593">
    <property type="entry name" value="AAA+_ATPase"/>
</dbReference>
<dbReference type="PRINTS" id="PR01874">
    <property type="entry name" value="DNAREPAIRADA"/>
</dbReference>
<keyword evidence="3" id="KW-0227">DNA damage</keyword>
<evidence type="ECO:0000259" key="11">
    <source>
        <dbReference type="PROSITE" id="PS50162"/>
    </source>
</evidence>
<dbReference type="SUPFAM" id="SSF54211">
    <property type="entry name" value="Ribosomal protein S5 domain 2-like"/>
    <property type="match status" value="1"/>
</dbReference>
<dbReference type="Pfam" id="PF13541">
    <property type="entry name" value="ChlI"/>
    <property type="match status" value="1"/>
</dbReference>
<dbReference type="GO" id="GO:0005524">
    <property type="term" value="F:ATP binding"/>
    <property type="evidence" value="ECO:0007669"/>
    <property type="project" value="UniProtKB-KW"/>
</dbReference>
<gene>
    <name evidence="12" type="ORF">ElyMa_002593200</name>
</gene>
<dbReference type="PROSITE" id="PS50162">
    <property type="entry name" value="RECA_2"/>
    <property type="match status" value="1"/>
</dbReference>
<keyword evidence="9" id="KW-0238">DNA-binding</keyword>
<keyword evidence="13" id="KW-1185">Reference proteome</keyword>
<evidence type="ECO:0000313" key="13">
    <source>
        <dbReference type="Proteomes" id="UP000762676"/>
    </source>
</evidence>
<dbReference type="Gene3D" id="3.30.230.10">
    <property type="match status" value="1"/>
</dbReference>
<evidence type="ECO:0000256" key="3">
    <source>
        <dbReference type="ARBA" id="ARBA00022763"/>
    </source>
</evidence>
<dbReference type="GO" id="GO:0008270">
    <property type="term" value="F:zinc ion binding"/>
    <property type="evidence" value="ECO:0007669"/>
    <property type="project" value="UniProtKB-KW"/>
</dbReference>
<evidence type="ECO:0000256" key="4">
    <source>
        <dbReference type="ARBA" id="ARBA00022771"/>
    </source>
</evidence>
<organism evidence="12 13">
    <name type="scientific">Elysia marginata</name>
    <dbReference type="NCBI Taxonomy" id="1093978"/>
    <lineage>
        <taxon>Eukaryota</taxon>
        <taxon>Metazoa</taxon>
        <taxon>Spiralia</taxon>
        <taxon>Lophotrochozoa</taxon>
        <taxon>Mollusca</taxon>
        <taxon>Gastropoda</taxon>
        <taxon>Heterobranchia</taxon>
        <taxon>Euthyneura</taxon>
        <taxon>Panpulmonata</taxon>
        <taxon>Sacoglossa</taxon>
        <taxon>Placobranchoidea</taxon>
        <taxon>Plakobranchidae</taxon>
        <taxon>Elysia</taxon>
    </lineage>
</organism>
<evidence type="ECO:0000256" key="1">
    <source>
        <dbReference type="ARBA" id="ARBA00022723"/>
    </source>
</evidence>
<dbReference type="Gene3D" id="3.40.50.300">
    <property type="entry name" value="P-loop containing nucleotide triphosphate hydrolases"/>
    <property type="match status" value="1"/>
</dbReference>
<keyword evidence="5" id="KW-0378">Hydrolase</keyword>
<sequence length="453" mass="50443">MAKPKTLFYCQNCGTSYSKWQGKCTSCNQWETIVEEIIARETTQSLWRDKKSKQAKAIRIDEINDENNAPRYETSSYEFNRVLGGGIVAGSVILVGGEPGVGKSTLLLQVALTMPIKTLYISGEESEHQIKMRADRVRKNKQSNCLVFTETNTQKIFSQIKSIQPQLVIVDSIQTMYSETIEASSGSISQIRQCASEWIDYSKKSNTPVMLIGHITKEGNIAGPKIMEHMVDVVLQFEGDRNHLFRTLRAYKNRFGSTAELGLYEMAQGGLREISNPSQVLISKHENLLNGTAISSIVEGIRPFMIEVQALVSVAIYGTPQRSSTGFNVKRLHMLLAVLEKRVGFKLATKDIFLNITGGITVNDPAIDLAVIMAILSSNENINIGSHFCFAGEVGLSGEIRSVPKIDQRVNEAEKLGFKNIFLSKYNNISTTPKKINIQQVSNIEEAVKFLYK</sequence>
<dbReference type="Pfam" id="PF18073">
    <property type="entry name" value="Zn_ribbon_LapB"/>
    <property type="match status" value="1"/>
</dbReference>
<dbReference type="NCBIfam" id="TIGR00416">
    <property type="entry name" value="sms"/>
    <property type="match status" value="1"/>
</dbReference>
<dbReference type="InterPro" id="IPR041166">
    <property type="entry name" value="Rubredoxin_2"/>
</dbReference>
<evidence type="ECO:0000256" key="10">
    <source>
        <dbReference type="ARBA" id="ARBA00023204"/>
    </source>
</evidence>
<dbReference type="InterPro" id="IPR014721">
    <property type="entry name" value="Ribsml_uS5_D2-typ_fold_subgr"/>
</dbReference>
<dbReference type="PANTHER" id="PTHR32472:SF10">
    <property type="entry name" value="DNA REPAIR PROTEIN RADA-LIKE PROTEIN"/>
    <property type="match status" value="1"/>
</dbReference>
<name>A0AAV4H4F5_9GAST</name>
<evidence type="ECO:0000313" key="12">
    <source>
        <dbReference type="EMBL" id="GFR91445.1"/>
    </source>
</evidence>
<protein>
    <submittedName>
        <fullName evidence="12">DNA repair protein RadA</fullName>
    </submittedName>
</protein>
<evidence type="ECO:0000256" key="7">
    <source>
        <dbReference type="ARBA" id="ARBA00022840"/>
    </source>
</evidence>
<dbReference type="Pfam" id="PF13481">
    <property type="entry name" value="AAA_25"/>
    <property type="match status" value="1"/>
</dbReference>
<dbReference type="FunFam" id="3.40.50.300:FF:000050">
    <property type="entry name" value="DNA repair protein RadA"/>
    <property type="match status" value="1"/>
</dbReference>
<evidence type="ECO:0000256" key="9">
    <source>
        <dbReference type="ARBA" id="ARBA00023125"/>
    </source>
</evidence>
<keyword evidence="7" id="KW-0067">ATP-binding</keyword>
<dbReference type="GO" id="GO:0000725">
    <property type="term" value="P:recombinational repair"/>
    <property type="evidence" value="ECO:0007669"/>
    <property type="project" value="TreeGrafter"/>
</dbReference>
<evidence type="ECO:0000256" key="5">
    <source>
        <dbReference type="ARBA" id="ARBA00022801"/>
    </source>
</evidence>
<dbReference type="HAMAP" id="MF_01498">
    <property type="entry name" value="RadA_bact"/>
    <property type="match status" value="1"/>
</dbReference>
<reference evidence="12 13" key="1">
    <citation type="journal article" date="2021" name="Elife">
        <title>Chloroplast acquisition without the gene transfer in kleptoplastic sea slugs, Plakobranchus ocellatus.</title>
        <authorList>
            <person name="Maeda T."/>
            <person name="Takahashi S."/>
            <person name="Yoshida T."/>
            <person name="Shimamura S."/>
            <person name="Takaki Y."/>
            <person name="Nagai Y."/>
            <person name="Toyoda A."/>
            <person name="Suzuki Y."/>
            <person name="Arimoto A."/>
            <person name="Ishii H."/>
            <person name="Satoh N."/>
            <person name="Nishiyama T."/>
            <person name="Hasebe M."/>
            <person name="Maruyama T."/>
            <person name="Minagawa J."/>
            <person name="Obokata J."/>
            <person name="Shigenobu S."/>
        </authorList>
    </citation>
    <scope>NUCLEOTIDE SEQUENCE [LARGE SCALE GENOMIC DNA]</scope>
</reference>
<keyword evidence="1" id="KW-0479">Metal-binding</keyword>
<dbReference type="GO" id="GO:0140664">
    <property type="term" value="F:ATP-dependent DNA damage sensor activity"/>
    <property type="evidence" value="ECO:0007669"/>
    <property type="project" value="InterPro"/>
</dbReference>
<dbReference type="InterPro" id="IPR027417">
    <property type="entry name" value="P-loop_NTPase"/>
</dbReference>
<dbReference type="PANTHER" id="PTHR32472">
    <property type="entry name" value="DNA REPAIR PROTEIN RADA"/>
    <property type="match status" value="1"/>
</dbReference>
<feature type="domain" description="RecA family profile 1" evidence="11">
    <location>
        <begin position="68"/>
        <end position="215"/>
    </location>
</feature>
<accession>A0AAV4H4F5</accession>
<dbReference type="SUPFAM" id="SSF52540">
    <property type="entry name" value="P-loop containing nucleoside triphosphate hydrolases"/>
    <property type="match status" value="1"/>
</dbReference>
<dbReference type="InterPro" id="IPR020588">
    <property type="entry name" value="RecA_ATP-bd"/>
</dbReference>
<dbReference type="GO" id="GO:0003684">
    <property type="term" value="F:damaged DNA binding"/>
    <property type="evidence" value="ECO:0007669"/>
    <property type="project" value="InterPro"/>
</dbReference>
<keyword evidence="2" id="KW-0547">Nucleotide-binding</keyword>
<dbReference type="CDD" id="cd01121">
    <property type="entry name" value="RadA_SMS_N"/>
    <property type="match status" value="1"/>
</dbReference>
<evidence type="ECO:0000256" key="6">
    <source>
        <dbReference type="ARBA" id="ARBA00022833"/>
    </source>
</evidence>
<keyword evidence="6" id="KW-0862">Zinc</keyword>
<dbReference type="InterPro" id="IPR020568">
    <property type="entry name" value="Ribosomal_Su5_D2-typ_SF"/>
</dbReference>
<dbReference type="InterPro" id="IPR004504">
    <property type="entry name" value="DNA_repair_RadA"/>
</dbReference>
<dbReference type="GO" id="GO:0005829">
    <property type="term" value="C:cytosol"/>
    <property type="evidence" value="ECO:0007669"/>
    <property type="project" value="TreeGrafter"/>
</dbReference>
<evidence type="ECO:0000256" key="2">
    <source>
        <dbReference type="ARBA" id="ARBA00022741"/>
    </source>
</evidence>
<keyword evidence="10" id="KW-0234">DNA repair</keyword>
<keyword evidence="8" id="KW-0346">Stress response</keyword>
<evidence type="ECO:0000256" key="8">
    <source>
        <dbReference type="ARBA" id="ARBA00023016"/>
    </source>
</evidence>
<proteinExistence type="inferred from homology"/>
<dbReference type="Proteomes" id="UP000762676">
    <property type="component" value="Unassembled WGS sequence"/>
</dbReference>
<dbReference type="SMART" id="SM00382">
    <property type="entry name" value="AAA"/>
    <property type="match status" value="1"/>
</dbReference>
<dbReference type="EMBL" id="BMAT01005341">
    <property type="protein sequence ID" value="GFR91445.1"/>
    <property type="molecule type" value="Genomic_DNA"/>
</dbReference>
<keyword evidence="4" id="KW-0863">Zinc-finger</keyword>
<dbReference type="AlphaFoldDB" id="A0AAV4H4F5"/>